<comment type="caution">
    <text evidence="1">The sequence shown here is derived from an EMBL/GenBank/DDBJ whole genome shotgun (WGS) entry which is preliminary data.</text>
</comment>
<accession>A0A5C5ZSN1</accession>
<dbReference type="AlphaFoldDB" id="A0A5C5ZSN1"/>
<gene>
    <name evidence="1" type="ORF">Pla100_56910</name>
</gene>
<proteinExistence type="predicted"/>
<evidence type="ECO:0000313" key="1">
    <source>
        <dbReference type="EMBL" id="TWT89223.1"/>
    </source>
</evidence>
<reference evidence="1 2" key="1">
    <citation type="submission" date="2019-02" db="EMBL/GenBank/DDBJ databases">
        <title>Deep-cultivation of Planctomycetes and their phenomic and genomic characterization uncovers novel biology.</title>
        <authorList>
            <person name="Wiegand S."/>
            <person name="Jogler M."/>
            <person name="Boedeker C."/>
            <person name="Pinto D."/>
            <person name="Vollmers J."/>
            <person name="Rivas-Marin E."/>
            <person name="Kohn T."/>
            <person name="Peeters S.H."/>
            <person name="Heuer A."/>
            <person name="Rast P."/>
            <person name="Oberbeckmann S."/>
            <person name="Bunk B."/>
            <person name="Jeske O."/>
            <person name="Meyerdierks A."/>
            <person name="Storesund J.E."/>
            <person name="Kallscheuer N."/>
            <person name="Luecker S."/>
            <person name="Lage O.M."/>
            <person name="Pohl T."/>
            <person name="Merkel B.J."/>
            <person name="Hornburger P."/>
            <person name="Mueller R.-W."/>
            <person name="Bruemmer F."/>
            <person name="Labrenz M."/>
            <person name="Spormann A.M."/>
            <person name="Op Den Camp H."/>
            <person name="Overmann J."/>
            <person name="Amann R."/>
            <person name="Jetten M.S.M."/>
            <person name="Mascher T."/>
            <person name="Medema M.H."/>
            <person name="Devos D.P."/>
            <person name="Kaster A.-K."/>
            <person name="Ovreas L."/>
            <person name="Rohde M."/>
            <person name="Galperin M.Y."/>
            <person name="Jogler C."/>
        </authorList>
    </citation>
    <scope>NUCLEOTIDE SEQUENCE [LARGE SCALE GENOMIC DNA]</scope>
    <source>
        <strain evidence="1 2">Pla100</strain>
    </source>
</reference>
<keyword evidence="2" id="KW-1185">Reference proteome</keyword>
<dbReference type="Proteomes" id="UP000316213">
    <property type="component" value="Unassembled WGS sequence"/>
</dbReference>
<protein>
    <submittedName>
        <fullName evidence="1">Uncharacterized protein</fullName>
    </submittedName>
</protein>
<dbReference type="EMBL" id="SJPM01000020">
    <property type="protein sequence ID" value="TWT89223.1"/>
    <property type="molecule type" value="Genomic_DNA"/>
</dbReference>
<name>A0A5C5ZSN1_9BACT</name>
<evidence type="ECO:0000313" key="2">
    <source>
        <dbReference type="Proteomes" id="UP000316213"/>
    </source>
</evidence>
<organism evidence="1 2">
    <name type="scientific">Neorhodopirellula pilleata</name>
    <dbReference type="NCBI Taxonomy" id="2714738"/>
    <lineage>
        <taxon>Bacteria</taxon>
        <taxon>Pseudomonadati</taxon>
        <taxon>Planctomycetota</taxon>
        <taxon>Planctomycetia</taxon>
        <taxon>Pirellulales</taxon>
        <taxon>Pirellulaceae</taxon>
        <taxon>Neorhodopirellula</taxon>
    </lineage>
</organism>
<sequence length="57" mass="6163">MIIAVEVPDGDPALQSRPLLGSLVWGRSDDLGDIAPQRLLTWHPVAEIATASSLLNW</sequence>